<name>X1DHI6_9ZZZZ</name>
<reference evidence="1" key="1">
    <citation type="journal article" date="2014" name="Front. Microbiol.">
        <title>High frequency of phylogenetically diverse reductive dehalogenase-homologous genes in deep subseafloor sedimentary metagenomes.</title>
        <authorList>
            <person name="Kawai M."/>
            <person name="Futagami T."/>
            <person name="Toyoda A."/>
            <person name="Takaki Y."/>
            <person name="Nishi S."/>
            <person name="Hori S."/>
            <person name="Arai W."/>
            <person name="Tsubouchi T."/>
            <person name="Morono Y."/>
            <person name="Uchiyama I."/>
            <person name="Ito T."/>
            <person name="Fujiyama A."/>
            <person name="Inagaki F."/>
            <person name="Takami H."/>
        </authorList>
    </citation>
    <scope>NUCLEOTIDE SEQUENCE</scope>
    <source>
        <strain evidence="1">Expedition CK06-06</strain>
    </source>
</reference>
<dbReference type="AlphaFoldDB" id="X1DHI6"/>
<proteinExistence type="predicted"/>
<sequence length="36" mass="3643">MMKRTTLISLVTLALSLGGGCTIGTDNLIPLDGLPG</sequence>
<protein>
    <submittedName>
        <fullName evidence="1">Uncharacterized protein</fullName>
    </submittedName>
</protein>
<dbReference type="PROSITE" id="PS51257">
    <property type="entry name" value="PROKAR_LIPOPROTEIN"/>
    <property type="match status" value="1"/>
</dbReference>
<accession>X1DHI6</accession>
<gene>
    <name evidence="1" type="ORF">S01H4_40184</name>
</gene>
<dbReference type="EMBL" id="BART01021852">
    <property type="protein sequence ID" value="GAH04454.1"/>
    <property type="molecule type" value="Genomic_DNA"/>
</dbReference>
<evidence type="ECO:0000313" key="1">
    <source>
        <dbReference type="EMBL" id="GAH04454.1"/>
    </source>
</evidence>
<comment type="caution">
    <text evidence="1">The sequence shown here is derived from an EMBL/GenBank/DDBJ whole genome shotgun (WGS) entry which is preliminary data.</text>
</comment>
<feature type="non-terminal residue" evidence="1">
    <location>
        <position position="36"/>
    </location>
</feature>
<organism evidence="1">
    <name type="scientific">marine sediment metagenome</name>
    <dbReference type="NCBI Taxonomy" id="412755"/>
    <lineage>
        <taxon>unclassified sequences</taxon>
        <taxon>metagenomes</taxon>
        <taxon>ecological metagenomes</taxon>
    </lineage>
</organism>